<dbReference type="InterPro" id="IPR006710">
    <property type="entry name" value="Glyco_hydro_43"/>
</dbReference>
<evidence type="ECO:0000256" key="10">
    <source>
        <dbReference type="ARBA" id="ARBA00023326"/>
    </source>
</evidence>
<dbReference type="SUPFAM" id="SSF49899">
    <property type="entry name" value="Concanavalin A-like lectins/glucanases"/>
    <property type="match status" value="1"/>
</dbReference>
<dbReference type="RefSeq" id="WP_151920874.1">
    <property type="nucleotide sequence ID" value="NZ_JANUUS010000004.1"/>
</dbReference>
<keyword evidence="6" id="KW-0574">Periplasm</keyword>
<dbReference type="Gene3D" id="2.60.120.200">
    <property type="match status" value="1"/>
</dbReference>
<comment type="similarity">
    <text evidence="3 13">Belongs to the glycosyl hydrolase 43 family.</text>
</comment>
<keyword evidence="9 13" id="KW-0326">Glycosidase</keyword>
<organism evidence="15 16">
    <name type="scientific">Bacteroides xylanisolvens</name>
    <dbReference type="NCBI Taxonomy" id="371601"/>
    <lineage>
        <taxon>Bacteria</taxon>
        <taxon>Pseudomonadati</taxon>
        <taxon>Bacteroidota</taxon>
        <taxon>Bacteroidia</taxon>
        <taxon>Bacteroidales</taxon>
        <taxon>Bacteroidaceae</taxon>
        <taxon>Bacteroides</taxon>
    </lineage>
</organism>
<comment type="caution">
    <text evidence="15">The sequence shown here is derived from an EMBL/GenBank/DDBJ whole genome shotgun (WGS) entry which is preliminary data.</text>
</comment>
<comment type="function">
    <text evidence="11">Alpha-L-arabinofuranosidase involved in xyloglucan degradation by mediating the cleavage of terminal non-reducing alpha-L-arabinofuranoside residues in xyloglucan branches, converting the 'S' units to 'X' units.</text>
</comment>
<dbReference type="SUPFAM" id="SSF75005">
    <property type="entry name" value="Arabinanase/levansucrase/invertase"/>
    <property type="match status" value="1"/>
</dbReference>
<keyword evidence="8" id="KW-0119">Carbohydrate metabolism</keyword>
<dbReference type="EMBL" id="WDEH01000003">
    <property type="protein sequence ID" value="KAB6142684.1"/>
    <property type="molecule type" value="Genomic_DNA"/>
</dbReference>
<evidence type="ECO:0000256" key="9">
    <source>
        <dbReference type="ARBA" id="ARBA00023295"/>
    </source>
</evidence>
<keyword evidence="10" id="KW-0624">Polysaccharide degradation</keyword>
<dbReference type="GO" id="GO:2000899">
    <property type="term" value="P:xyloglucan catabolic process"/>
    <property type="evidence" value="ECO:0007669"/>
    <property type="project" value="UniProtKB-ARBA"/>
</dbReference>
<dbReference type="Pfam" id="PF17851">
    <property type="entry name" value="GH43_C2"/>
    <property type="match status" value="1"/>
</dbReference>
<dbReference type="InterPro" id="IPR023296">
    <property type="entry name" value="Glyco_hydro_beta-prop_sf"/>
</dbReference>
<dbReference type="GO" id="GO:0085030">
    <property type="term" value="P:symbiotic process benefiting host"/>
    <property type="evidence" value="ECO:0007669"/>
    <property type="project" value="UniProtKB-ARBA"/>
</dbReference>
<name>A0A6A2RXX4_9BACE</name>
<sequence>MRNALFFISILLCSVCEVSAQGYNNPVISGFHPDPSVCKAGDDYYLVNSSFQYFPGVPLFHSKDLVHWEQIGNCLTRPSQLNLADANSGSGIFAPTIRYNDGIFYMITTNVSGKGNFLVHTTDPHGEWSEPVWLEQGGIDPSLYFEDGKCFMVSNPDGYINLCEIDPMTGKQLSSSKRIWNGTGGRYAEGPHIYKKDGWYYLLISEGGTELGHKVTIARSRYIDGPYQGNPANPILTHANESGQSSPIQGTGHADLVEGTDGSWWMVCLAYRVMPGMHHTLGRETYLAPVRWDKDAWPVVNGNGTISLKMDVPTLPQQKMKGRPERIDFKEGRLSPEWIHLQNPEAKNYTFTKDGKLRLIATPVTLSDWKSPTFVALRQEHFDMEASVPVVLQKAGANDEAGISVFMEFHSHYDLFVRQDKDRKRSVGLRYKLGEITHCAKEVSLPADGEVELVVKSDINYYYFGYKVNGIYYDLGKMNTRYLSTETAGGFTGVVLGLYAVSVSKESKMYADFEYLSIKGNREKTNESLL</sequence>
<dbReference type="InterPro" id="IPR041542">
    <property type="entry name" value="GH43_C2"/>
</dbReference>
<dbReference type="Proteomes" id="UP000487596">
    <property type="component" value="Unassembled WGS sequence"/>
</dbReference>
<evidence type="ECO:0000256" key="1">
    <source>
        <dbReference type="ARBA" id="ARBA00001462"/>
    </source>
</evidence>
<dbReference type="GO" id="GO:0042597">
    <property type="term" value="C:periplasmic space"/>
    <property type="evidence" value="ECO:0007669"/>
    <property type="project" value="UniProtKB-SubCell"/>
</dbReference>
<dbReference type="GO" id="GO:0046556">
    <property type="term" value="F:alpha-L-arabinofuranosidase activity"/>
    <property type="evidence" value="ECO:0007669"/>
    <property type="project" value="UniProtKB-EC"/>
</dbReference>
<dbReference type="FunFam" id="2.60.120.200:FF:000362">
    <property type="entry name" value="Non-reducing end alpha-L-arabinofuranosidase BoGH43A"/>
    <property type="match status" value="1"/>
</dbReference>
<evidence type="ECO:0000256" key="4">
    <source>
        <dbReference type="ARBA" id="ARBA00012670"/>
    </source>
</evidence>
<evidence type="ECO:0000313" key="15">
    <source>
        <dbReference type="EMBL" id="KAB6142684.1"/>
    </source>
</evidence>
<dbReference type="Gene3D" id="2.115.10.20">
    <property type="entry name" value="Glycosyl hydrolase domain, family 43"/>
    <property type="match status" value="1"/>
</dbReference>
<dbReference type="CDD" id="cd18617">
    <property type="entry name" value="GH43_XynB-like"/>
    <property type="match status" value="1"/>
</dbReference>
<dbReference type="PANTHER" id="PTHR42812:SF12">
    <property type="entry name" value="BETA-XYLOSIDASE-RELATED"/>
    <property type="match status" value="1"/>
</dbReference>
<evidence type="ECO:0000256" key="8">
    <source>
        <dbReference type="ARBA" id="ARBA00023277"/>
    </source>
</evidence>
<comment type="subcellular location">
    <subcellularLocation>
        <location evidence="2">Periplasm</location>
    </subcellularLocation>
</comment>
<comment type="pathway">
    <text evidence="12">Glucan metabolism; xyloglucan degradation.</text>
</comment>
<keyword evidence="7 13" id="KW-0378">Hydrolase</keyword>
<evidence type="ECO:0000256" key="5">
    <source>
        <dbReference type="ARBA" id="ARBA00022729"/>
    </source>
</evidence>
<dbReference type="InterPro" id="IPR013320">
    <property type="entry name" value="ConA-like_dom_sf"/>
</dbReference>
<comment type="catalytic activity">
    <reaction evidence="1">
        <text>Hydrolysis of terminal non-reducing alpha-L-arabinofuranoside residues in alpha-L-arabinosides.</text>
        <dbReference type="EC" id="3.2.1.55"/>
    </reaction>
</comment>
<evidence type="ECO:0000256" key="3">
    <source>
        <dbReference type="ARBA" id="ARBA00009865"/>
    </source>
</evidence>
<dbReference type="PANTHER" id="PTHR42812">
    <property type="entry name" value="BETA-XYLOSIDASE"/>
    <property type="match status" value="1"/>
</dbReference>
<evidence type="ECO:0000256" key="11">
    <source>
        <dbReference type="ARBA" id="ARBA00054120"/>
    </source>
</evidence>
<evidence type="ECO:0000259" key="14">
    <source>
        <dbReference type="Pfam" id="PF17851"/>
    </source>
</evidence>
<accession>A0A6A2RXX4</accession>
<gene>
    <name evidence="15" type="ORF">GA424_03615</name>
</gene>
<dbReference type="Pfam" id="PF04616">
    <property type="entry name" value="Glyco_hydro_43"/>
    <property type="match status" value="1"/>
</dbReference>
<dbReference type="InterPro" id="IPR051795">
    <property type="entry name" value="Glycosyl_Hydrlase_43"/>
</dbReference>
<protein>
    <recommendedName>
        <fullName evidence="4">non-reducing end alpha-L-arabinofuranosidase</fullName>
        <ecNumber evidence="4">3.2.1.55</ecNumber>
    </recommendedName>
</protein>
<keyword evidence="5" id="KW-0732">Signal</keyword>
<evidence type="ECO:0000256" key="2">
    <source>
        <dbReference type="ARBA" id="ARBA00004418"/>
    </source>
</evidence>
<feature type="domain" description="Beta-xylosidase C-terminal Concanavalin A-like" evidence="14">
    <location>
        <begin position="326"/>
        <end position="518"/>
    </location>
</feature>
<evidence type="ECO:0000256" key="12">
    <source>
        <dbReference type="ARBA" id="ARBA00060559"/>
    </source>
</evidence>
<evidence type="ECO:0000256" key="13">
    <source>
        <dbReference type="RuleBase" id="RU361187"/>
    </source>
</evidence>
<proteinExistence type="inferred from homology"/>
<evidence type="ECO:0000256" key="7">
    <source>
        <dbReference type="ARBA" id="ARBA00022801"/>
    </source>
</evidence>
<evidence type="ECO:0000256" key="6">
    <source>
        <dbReference type="ARBA" id="ARBA00022764"/>
    </source>
</evidence>
<dbReference type="EC" id="3.2.1.55" evidence="4"/>
<dbReference type="AlphaFoldDB" id="A0A6A2RXX4"/>
<reference evidence="15 16" key="1">
    <citation type="journal article" date="2019" name="Nat. Med.">
        <title>A library of human gut bacterial isolates paired with longitudinal multiomics data enables mechanistic microbiome research.</title>
        <authorList>
            <person name="Poyet M."/>
            <person name="Groussin M."/>
            <person name="Gibbons S.M."/>
            <person name="Avila-Pacheco J."/>
            <person name="Jiang X."/>
            <person name="Kearney S.M."/>
            <person name="Perrotta A.R."/>
            <person name="Berdy B."/>
            <person name="Zhao S."/>
            <person name="Lieberman T.D."/>
            <person name="Swanson P.K."/>
            <person name="Smith M."/>
            <person name="Roesemann S."/>
            <person name="Alexander J.E."/>
            <person name="Rich S.A."/>
            <person name="Livny J."/>
            <person name="Vlamakis H."/>
            <person name="Clish C."/>
            <person name="Bullock K."/>
            <person name="Deik A."/>
            <person name="Scott J."/>
            <person name="Pierce K.A."/>
            <person name="Xavier R.J."/>
            <person name="Alm E.J."/>
        </authorList>
    </citation>
    <scope>NUCLEOTIDE SEQUENCE [LARGE SCALE GENOMIC DNA]</scope>
    <source>
        <strain evidence="15 16">BIOML-A62</strain>
    </source>
</reference>
<evidence type="ECO:0000313" key="16">
    <source>
        <dbReference type="Proteomes" id="UP000487596"/>
    </source>
</evidence>
<dbReference type="FunFam" id="2.115.10.20:FF:000013">
    <property type="entry name" value="Non-reducing end alpha-L-arabinofuranosidase BoGH43A"/>
    <property type="match status" value="1"/>
</dbReference>